<name>A0A0U5EU32_9PROT</name>
<dbReference type="AlphaFoldDB" id="A0A0U5EU32"/>
<protein>
    <submittedName>
        <fullName evidence="1">Uncharacterized protein</fullName>
    </submittedName>
</protein>
<accession>A0A0U5EU32</accession>
<evidence type="ECO:0000313" key="2">
    <source>
        <dbReference type="Proteomes" id="UP000056109"/>
    </source>
</evidence>
<evidence type="ECO:0000313" key="1">
    <source>
        <dbReference type="EMBL" id="CEF40438.1"/>
    </source>
</evidence>
<dbReference type="Proteomes" id="UP000056109">
    <property type="component" value="Chromosome I"/>
</dbReference>
<dbReference type="PATRIC" id="fig|446692.3.peg.1054"/>
<sequence length="48" mass="5197">MRAGTGAIITPDQTDVLSLCFLFAGDRFCTGEQEQGRTFLNICVACLL</sequence>
<dbReference type="EMBL" id="LN606600">
    <property type="protein sequence ID" value="CEF40438.1"/>
    <property type="molecule type" value="Genomic_DNA"/>
</dbReference>
<keyword evidence="2" id="KW-1185">Reference proteome</keyword>
<organism evidence="1 2">
    <name type="scientific">Acetobacter senegalensis</name>
    <dbReference type="NCBI Taxonomy" id="446692"/>
    <lineage>
        <taxon>Bacteria</taxon>
        <taxon>Pseudomonadati</taxon>
        <taxon>Pseudomonadota</taxon>
        <taxon>Alphaproteobacteria</taxon>
        <taxon>Acetobacterales</taxon>
        <taxon>Acetobacteraceae</taxon>
        <taxon>Acetobacter</taxon>
    </lineage>
</organism>
<proteinExistence type="predicted"/>
<dbReference type="KEGG" id="asz:ASN_1055"/>
<gene>
    <name evidence="1" type="ORF">ASN_1055</name>
</gene>
<reference evidence="2" key="1">
    <citation type="submission" date="2014-09" db="EMBL/GenBank/DDBJ databases">
        <authorList>
            <person name="Illeghems K.G."/>
        </authorList>
    </citation>
    <scope>NUCLEOTIDE SEQUENCE [LARGE SCALE GENOMIC DNA]</scope>
    <source>
        <strain evidence="2">108B</strain>
    </source>
</reference>